<sequence>MRAFFPILAAVAVAAPAMAETTQTAFQNPTLITFDAPADAPEARLSTQNRAPLGGFADWTGFYIGGQLGVGIVDPTFSSSDEGFIGGITLGYDHDFGRWVLGGALDYDFADIDAGPTTSVEEIFRLKIRGGPKIGNGLLYGAAGYANADTSNAGDDDGWFIGGGYEYMISRQFSVGGEVLYHEFDNFNGTGNDIEATTIQIRATFRF</sequence>
<dbReference type="OrthoDB" id="268975at2"/>
<proteinExistence type="predicted"/>
<dbReference type="RefSeq" id="WP_093038642.1">
    <property type="nucleotide sequence ID" value="NZ_FOAG01000011.1"/>
</dbReference>
<feature type="signal peptide" evidence="2">
    <location>
        <begin position="1"/>
        <end position="19"/>
    </location>
</feature>
<dbReference type="Gene3D" id="2.40.160.20">
    <property type="match status" value="1"/>
</dbReference>
<dbReference type="Pfam" id="PF13505">
    <property type="entry name" value="OMP_b-brl"/>
    <property type="match status" value="1"/>
</dbReference>
<dbReference type="InterPro" id="IPR011250">
    <property type="entry name" value="OMP/PagP_B-barrel"/>
</dbReference>
<evidence type="ECO:0000313" key="4">
    <source>
        <dbReference type="EMBL" id="SEM01651.1"/>
    </source>
</evidence>
<feature type="chain" id="PRO_5009299836" evidence="2">
    <location>
        <begin position="20"/>
        <end position="207"/>
    </location>
</feature>
<evidence type="ECO:0000259" key="3">
    <source>
        <dbReference type="Pfam" id="PF13505"/>
    </source>
</evidence>
<name>A0A1H7UXA5_9RHOB</name>
<protein>
    <submittedName>
        <fullName evidence="4">Opacity protein</fullName>
    </submittedName>
</protein>
<keyword evidence="1 2" id="KW-0732">Signal</keyword>
<keyword evidence="5" id="KW-1185">Reference proteome</keyword>
<dbReference type="AlphaFoldDB" id="A0A1H7UXA5"/>
<evidence type="ECO:0000256" key="2">
    <source>
        <dbReference type="SAM" id="SignalP"/>
    </source>
</evidence>
<dbReference type="EMBL" id="FOAG01000011">
    <property type="protein sequence ID" value="SEM01651.1"/>
    <property type="molecule type" value="Genomic_DNA"/>
</dbReference>
<feature type="domain" description="Outer membrane protein beta-barrel" evidence="3">
    <location>
        <begin position="58"/>
        <end position="207"/>
    </location>
</feature>
<dbReference type="STRING" id="1287727.SAMN05443999_11154"/>
<accession>A0A1H7UXA5</accession>
<dbReference type="SUPFAM" id="SSF56925">
    <property type="entry name" value="OMPA-like"/>
    <property type="match status" value="1"/>
</dbReference>
<dbReference type="Proteomes" id="UP000199582">
    <property type="component" value="Unassembled WGS sequence"/>
</dbReference>
<dbReference type="InterPro" id="IPR027385">
    <property type="entry name" value="Beta-barrel_OMP"/>
</dbReference>
<reference evidence="4 5" key="1">
    <citation type="submission" date="2016-10" db="EMBL/GenBank/DDBJ databases">
        <authorList>
            <person name="de Groot N.N."/>
        </authorList>
    </citation>
    <scope>NUCLEOTIDE SEQUENCE [LARGE SCALE GENOMIC DNA]</scope>
    <source>
        <strain evidence="4 5">DSM 100674</strain>
    </source>
</reference>
<organism evidence="4 5">
    <name type="scientific">Roseovarius azorensis</name>
    <dbReference type="NCBI Taxonomy" id="1287727"/>
    <lineage>
        <taxon>Bacteria</taxon>
        <taxon>Pseudomonadati</taxon>
        <taxon>Pseudomonadota</taxon>
        <taxon>Alphaproteobacteria</taxon>
        <taxon>Rhodobacterales</taxon>
        <taxon>Roseobacteraceae</taxon>
        <taxon>Roseovarius</taxon>
    </lineage>
</organism>
<gene>
    <name evidence="4" type="ORF">SAMN05443999_11154</name>
</gene>
<evidence type="ECO:0000313" key="5">
    <source>
        <dbReference type="Proteomes" id="UP000199582"/>
    </source>
</evidence>
<evidence type="ECO:0000256" key="1">
    <source>
        <dbReference type="ARBA" id="ARBA00022729"/>
    </source>
</evidence>